<dbReference type="EMBL" id="CP101497">
    <property type="protein sequence ID" value="UTT62269.1"/>
    <property type="molecule type" value="Genomic_DNA"/>
</dbReference>
<keyword evidence="1" id="KW-0472">Membrane</keyword>
<feature type="transmembrane region" description="Helical" evidence="1">
    <location>
        <begin position="211"/>
        <end position="241"/>
    </location>
</feature>
<keyword evidence="1" id="KW-0812">Transmembrane</keyword>
<keyword evidence="1" id="KW-1133">Transmembrane helix</keyword>
<name>A0ABY5FVV1_9MICO</name>
<accession>A0ABY5FVV1</accession>
<evidence type="ECO:0000259" key="2">
    <source>
        <dbReference type="Pfam" id="PF06724"/>
    </source>
</evidence>
<sequence length="289" mass="28720">MNDASNTAAHAAKAALDAAKAGADGALSVAKQVHGSTVFERTARAGFAVNGLLHVLMGLLAISVATGAAGAGDEADPAGALRTVADTPGGLVLVWVLAIGLAALALWLLLEAVIAHLLRREWKRGIVVLAKAVAYGALAVPAVTIGLGGSVDADSDVREVSAFLVQTPVGIVLLGLCGAAVIAIGGYFVVKGARRGFLDDIDTPNGAAGTAVTVLGTVGYIAKGVALAAVGALLISTAVTVDPAEAGGLDEALRAVVQLPFGAPLLVVIALGLIAYGLYCVVRAKRAQL</sequence>
<feature type="transmembrane region" description="Helical" evidence="1">
    <location>
        <begin position="169"/>
        <end position="190"/>
    </location>
</feature>
<dbReference type="Pfam" id="PF06724">
    <property type="entry name" value="DUF1206"/>
    <property type="match status" value="3"/>
</dbReference>
<proteinExistence type="predicted"/>
<organism evidence="3 4">
    <name type="scientific">Microcella humidisoli</name>
    <dbReference type="NCBI Taxonomy" id="2963406"/>
    <lineage>
        <taxon>Bacteria</taxon>
        <taxon>Bacillati</taxon>
        <taxon>Actinomycetota</taxon>
        <taxon>Actinomycetes</taxon>
        <taxon>Micrococcales</taxon>
        <taxon>Microbacteriaceae</taxon>
        <taxon>Microcella</taxon>
    </lineage>
</organism>
<dbReference type="Proteomes" id="UP001060039">
    <property type="component" value="Chromosome"/>
</dbReference>
<evidence type="ECO:0000313" key="4">
    <source>
        <dbReference type="Proteomes" id="UP001060039"/>
    </source>
</evidence>
<dbReference type="RefSeq" id="WP_255159412.1">
    <property type="nucleotide sequence ID" value="NZ_CP101497.1"/>
</dbReference>
<feature type="domain" description="DUF1206" evidence="2">
    <location>
        <begin position="129"/>
        <end position="195"/>
    </location>
</feature>
<protein>
    <submittedName>
        <fullName evidence="3">DUF1206 domain-containing protein</fullName>
    </submittedName>
</protein>
<reference evidence="3" key="1">
    <citation type="submission" date="2022-07" db="EMBL/GenBank/DDBJ databases">
        <title>Taxonomic analysis of Microcella humidisoli nov. sp., isolated from riverside soil.</title>
        <authorList>
            <person name="Molina K.M."/>
            <person name="Kim S.B."/>
        </authorList>
    </citation>
    <scope>NUCLEOTIDE SEQUENCE</scope>
    <source>
        <strain evidence="3">MMS21-STM10</strain>
    </source>
</reference>
<dbReference type="InterPro" id="IPR009597">
    <property type="entry name" value="DUF1206"/>
</dbReference>
<feature type="domain" description="DUF1206" evidence="2">
    <location>
        <begin position="218"/>
        <end position="285"/>
    </location>
</feature>
<feature type="transmembrane region" description="Helical" evidence="1">
    <location>
        <begin position="261"/>
        <end position="282"/>
    </location>
</feature>
<feature type="transmembrane region" description="Helical" evidence="1">
    <location>
        <begin position="126"/>
        <end position="149"/>
    </location>
</feature>
<evidence type="ECO:0000256" key="1">
    <source>
        <dbReference type="SAM" id="Phobius"/>
    </source>
</evidence>
<gene>
    <name evidence="3" type="ORF">NNL39_11485</name>
</gene>
<keyword evidence="4" id="KW-1185">Reference proteome</keyword>
<feature type="transmembrane region" description="Helical" evidence="1">
    <location>
        <begin position="92"/>
        <end position="114"/>
    </location>
</feature>
<evidence type="ECO:0000313" key="3">
    <source>
        <dbReference type="EMBL" id="UTT62269.1"/>
    </source>
</evidence>
<feature type="transmembrane region" description="Helical" evidence="1">
    <location>
        <begin position="51"/>
        <end position="72"/>
    </location>
</feature>
<feature type="domain" description="DUF1206" evidence="2">
    <location>
        <begin position="45"/>
        <end position="114"/>
    </location>
</feature>